<feature type="domain" description="HTH araC/xylS-type" evidence="4">
    <location>
        <begin position="188"/>
        <end position="285"/>
    </location>
</feature>
<gene>
    <name evidence="5" type="ORF">H9817_02280</name>
</gene>
<dbReference type="InterPro" id="IPR037923">
    <property type="entry name" value="HTH-like"/>
</dbReference>
<keyword evidence="3" id="KW-0804">Transcription</keyword>
<dbReference type="SUPFAM" id="SSF46689">
    <property type="entry name" value="Homeodomain-like"/>
    <property type="match status" value="2"/>
</dbReference>
<dbReference type="PANTHER" id="PTHR43280:SF2">
    <property type="entry name" value="HTH-TYPE TRANSCRIPTIONAL REGULATOR EXSA"/>
    <property type="match status" value="1"/>
</dbReference>
<keyword evidence="1" id="KW-0805">Transcription regulation</keyword>
<keyword evidence="2" id="KW-0238">DNA-binding</keyword>
<dbReference type="GO" id="GO:0003700">
    <property type="term" value="F:DNA-binding transcription factor activity"/>
    <property type="evidence" value="ECO:0007669"/>
    <property type="project" value="InterPro"/>
</dbReference>
<dbReference type="PANTHER" id="PTHR43280">
    <property type="entry name" value="ARAC-FAMILY TRANSCRIPTIONAL REGULATOR"/>
    <property type="match status" value="1"/>
</dbReference>
<evidence type="ECO:0000256" key="1">
    <source>
        <dbReference type="ARBA" id="ARBA00023015"/>
    </source>
</evidence>
<protein>
    <submittedName>
        <fullName evidence="5">AraC family transcriptional regulator</fullName>
    </submittedName>
</protein>
<dbReference type="PROSITE" id="PS01124">
    <property type="entry name" value="HTH_ARAC_FAMILY_2"/>
    <property type="match status" value="1"/>
</dbReference>
<evidence type="ECO:0000256" key="3">
    <source>
        <dbReference type="ARBA" id="ARBA00023163"/>
    </source>
</evidence>
<dbReference type="InterPro" id="IPR018060">
    <property type="entry name" value="HTH_AraC"/>
</dbReference>
<dbReference type="Pfam" id="PF07883">
    <property type="entry name" value="Cupin_2"/>
    <property type="match status" value="1"/>
</dbReference>
<dbReference type="Gene3D" id="2.60.120.10">
    <property type="entry name" value="Jelly Rolls"/>
    <property type="match status" value="1"/>
</dbReference>
<reference evidence="5" key="2">
    <citation type="submission" date="2021-04" db="EMBL/GenBank/DDBJ databases">
        <authorList>
            <person name="Gilroy R."/>
        </authorList>
    </citation>
    <scope>NUCLEOTIDE SEQUENCE</scope>
    <source>
        <strain evidence="5">ChiGjej1B1-13045</strain>
    </source>
</reference>
<evidence type="ECO:0000259" key="4">
    <source>
        <dbReference type="PROSITE" id="PS01124"/>
    </source>
</evidence>
<dbReference type="AlphaFoldDB" id="A0A9D2D9A5"/>
<dbReference type="GO" id="GO:0043565">
    <property type="term" value="F:sequence-specific DNA binding"/>
    <property type="evidence" value="ECO:0007669"/>
    <property type="project" value="InterPro"/>
</dbReference>
<evidence type="ECO:0000313" key="5">
    <source>
        <dbReference type="EMBL" id="HIZ12743.1"/>
    </source>
</evidence>
<evidence type="ECO:0000256" key="2">
    <source>
        <dbReference type="ARBA" id="ARBA00023125"/>
    </source>
</evidence>
<dbReference type="SUPFAM" id="SSF51215">
    <property type="entry name" value="Regulatory protein AraC"/>
    <property type="match status" value="1"/>
</dbReference>
<proteinExistence type="predicted"/>
<dbReference type="Gene3D" id="1.10.10.60">
    <property type="entry name" value="Homeodomain-like"/>
    <property type="match status" value="2"/>
</dbReference>
<name>A0A9D2D9A5_9FIRM</name>
<dbReference type="Proteomes" id="UP000824017">
    <property type="component" value="Unassembled WGS sequence"/>
</dbReference>
<dbReference type="InterPro" id="IPR014710">
    <property type="entry name" value="RmlC-like_jellyroll"/>
</dbReference>
<dbReference type="SMART" id="SM00342">
    <property type="entry name" value="HTH_ARAC"/>
    <property type="match status" value="1"/>
</dbReference>
<organism evidence="5 6">
    <name type="scientific">Candidatus Mediterraneibacter stercorigallinarum</name>
    <dbReference type="NCBI Taxonomy" id="2838686"/>
    <lineage>
        <taxon>Bacteria</taxon>
        <taxon>Bacillati</taxon>
        <taxon>Bacillota</taxon>
        <taxon>Clostridia</taxon>
        <taxon>Lachnospirales</taxon>
        <taxon>Lachnospiraceae</taxon>
        <taxon>Mediterraneibacter</taxon>
    </lineage>
</organism>
<dbReference type="EMBL" id="DXCD01000063">
    <property type="protein sequence ID" value="HIZ12743.1"/>
    <property type="molecule type" value="Genomic_DNA"/>
</dbReference>
<reference evidence="5" key="1">
    <citation type="journal article" date="2021" name="PeerJ">
        <title>Extensive microbial diversity within the chicken gut microbiome revealed by metagenomics and culture.</title>
        <authorList>
            <person name="Gilroy R."/>
            <person name="Ravi A."/>
            <person name="Getino M."/>
            <person name="Pursley I."/>
            <person name="Horton D.L."/>
            <person name="Alikhan N.F."/>
            <person name="Baker D."/>
            <person name="Gharbi K."/>
            <person name="Hall N."/>
            <person name="Watson M."/>
            <person name="Adriaenssens E.M."/>
            <person name="Foster-Nyarko E."/>
            <person name="Jarju S."/>
            <person name="Secka A."/>
            <person name="Antonio M."/>
            <person name="Oren A."/>
            <person name="Chaudhuri R.R."/>
            <person name="La Ragione R."/>
            <person name="Hildebrand F."/>
            <person name="Pallen M.J."/>
        </authorList>
    </citation>
    <scope>NUCLEOTIDE SEQUENCE</scope>
    <source>
        <strain evidence="5">ChiGjej1B1-13045</strain>
    </source>
</reference>
<evidence type="ECO:0000313" key="6">
    <source>
        <dbReference type="Proteomes" id="UP000824017"/>
    </source>
</evidence>
<comment type="caution">
    <text evidence="5">The sequence shown here is derived from an EMBL/GenBank/DDBJ whole genome shotgun (WGS) entry which is preliminary data.</text>
</comment>
<accession>A0A9D2D9A5</accession>
<dbReference type="InterPro" id="IPR009057">
    <property type="entry name" value="Homeodomain-like_sf"/>
</dbReference>
<dbReference type="InterPro" id="IPR013096">
    <property type="entry name" value="Cupin_2"/>
</dbReference>
<sequence>MKKNLQTRFSTRQYMLSREFEIYYYKDASLSGVDSHSHDYYEFYFFLEGDVSIEIADRTYPLHYGDVVLIPPGTPHRPFIRDSKTPYRRFVFWITREYMNRLMESSVAYGYLMQYVQTKGEYIFHNDRISFNEIQTKVFRLIEETRGKRFGKDARIALCISDLVLHLNRIVYEQKHERYPRAEQALYENLTDYIGEHLDEELSLDSLAGEFFVSKYHIAHVFKDNMGISVHQYIMKKRLAACRDAIRNGIKVTEAYLMYGFKDYSGFFRAFKKEYGMSPKEWQEISRRPIPEAQKQESLRENEW</sequence>
<dbReference type="Pfam" id="PF12833">
    <property type="entry name" value="HTH_18"/>
    <property type="match status" value="1"/>
</dbReference>